<evidence type="ECO:0000256" key="1">
    <source>
        <dbReference type="SAM" id="Phobius"/>
    </source>
</evidence>
<protein>
    <submittedName>
        <fullName evidence="2">Uncharacterized protein</fullName>
    </submittedName>
</protein>
<dbReference type="AlphaFoldDB" id="A0A0L8I7B5"/>
<accession>A0A0L8I7B5</accession>
<organism evidence="2">
    <name type="scientific">Octopus bimaculoides</name>
    <name type="common">California two-spotted octopus</name>
    <dbReference type="NCBI Taxonomy" id="37653"/>
    <lineage>
        <taxon>Eukaryota</taxon>
        <taxon>Metazoa</taxon>
        <taxon>Spiralia</taxon>
        <taxon>Lophotrochozoa</taxon>
        <taxon>Mollusca</taxon>
        <taxon>Cephalopoda</taxon>
        <taxon>Coleoidea</taxon>
        <taxon>Octopodiformes</taxon>
        <taxon>Octopoda</taxon>
        <taxon>Incirrata</taxon>
        <taxon>Octopodidae</taxon>
        <taxon>Octopus</taxon>
    </lineage>
</organism>
<keyword evidence="1" id="KW-0472">Membrane</keyword>
<reference evidence="2" key="1">
    <citation type="submission" date="2015-07" db="EMBL/GenBank/DDBJ databases">
        <title>MeaNS - Measles Nucleotide Surveillance Program.</title>
        <authorList>
            <person name="Tran T."/>
            <person name="Druce J."/>
        </authorList>
    </citation>
    <scope>NUCLEOTIDE SEQUENCE</scope>
    <source>
        <strain evidence="2">UCB-OBI-ISO-001</strain>
        <tissue evidence="2">Gonad</tissue>
    </source>
</reference>
<keyword evidence="1" id="KW-1133">Transmembrane helix</keyword>
<gene>
    <name evidence="2" type="ORF">OCBIM_22030581mg</name>
</gene>
<proteinExistence type="predicted"/>
<keyword evidence="1" id="KW-0812">Transmembrane</keyword>
<sequence>MFVFSLINCLSEEMSSAIQANLIVINYIKFLCLYRLVLYLPTLRICSKMDSVNKTFFR</sequence>
<dbReference type="EMBL" id="KQ416357">
    <property type="protein sequence ID" value="KOF97294.1"/>
    <property type="molecule type" value="Genomic_DNA"/>
</dbReference>
<feature type="transmembrane region" description="Helical" evidence="1">
    <location>
        <begin position="20"/>
        <end position="40"/>
    </location>
</feature>
<name>A0A0L8I7B5_OCTBM</name>
<evidence type="ECO:0000313" key="2">
    <source>
        <dbReference type="EMBL" id="KOF97294.1"/>
    </source>
</evidence>